<feature type="binding site" evidence="6">
    <location>
        <position position="136"/>
    </location>
    <ligand>
        <name>N(2)-acetyl-L-ornithine</name>
        <dbReference type="ChEBI" id="CHEBI:57805"/>
    </ligand>
</feature>
<feature type="binding site" evidence="6">
    <location>
        <begin position="107"/>
        <end position="108"/>
    </location>
    <ligand>
        <name>pyridoxal 5'-phosphate</name>
        <dbReference type="ChEBI" id="CHEBI:597326"/>
    </ligand>
</feature>
<dbReference type="InterPro" id="IPR015421">
    <property type="entry name" value="PyrdxlP-dep_Trfase_major"/>
</dbReference>
<protein>
    <recommendedName>
        <fullName evidence="6">Acetylornithine aminotransferase</fullName>
        <shortName evidence="6">ACOAT</shortName>
        <ecNumber evidence="6">2.6.1.11</ecNumber>
    </recommendedName>
</protein>
<dbReference type="GO" id="GO:0003992">
    <property type="term" value="F:N2-acetyl-L-ornithine:2-oxoglutarate 5-aminotransferase activity"/>
    <property type="evidence" value="ECO:0007669"/>
    <property type="project" value="UniProtKB-UniRule"/>
</dbReference>
<dbReference type="HAMAP" id="MF_01107">
    <property type="entry name" value="ArgD_aminotrans_3"/>
    <property type="match status" value="1"/>
</dbReference>
<dbReference type="GO" id="GO:0005737">
    <property type="term" value="C:cytoplasm"/>
    <property type="evidence" value="ECO:0007669"/>
    <property type="project" value="UniProtKB-SubCell"/>
</dbReference>
<evidence type="ECO:0000313" key="8">
    <source>
        <dbReference type="Proteomes" id="UP000004208"/>
    </source>
</evidence>
<keyword evidence="4 6" id="KW-0808">Transferase</keyword>
<dbReference type="InterPro" id="IPR015424">
    <property type="entry name" value="PyrdxlP-dep_Trfase"/>
</dbReference>
<dbReference type="STRING" id="585529.HMPREF0291_11687"/>
<dbReference type="RefSeq" id="WP_005290277.1">
    <property type="nucleotide sequence ID" value="NZ_CM000961.1"/>
</dbReference>
<dbReference type="EC" id="2.6.1.11" evidence="6"/>
<feature type="binding site" evidence="6">
    <location>
        <begin position="221"/>
        <end position="224"/>
    </location>
    <ligand>
        <name>pyridoxal 5'-phosphate</name>
        <dbReference type="ChEBI" id="CHEBI:597326"/>
    </ligand>
</feature>
<keyword evidence="5 6" id="KW-0663">Pyridoxal phosphate</keyword>
<dbReference type="InterPro" id="IPR050103">
    <property type="entry name" value="Class-III_PLP-dep_AT"/>
</dbReference>
<dbReference type="Gene3D" id="3.90.1150.10">
    <property type="entry name" value="Aspartate Aminotransferase, domain 1"/>
    <property type="match status" value="1"/>
</dbReference>
<dbReference type="HOGENOM" id="CLU_016922_10_1_11"/>
<evidence type="ECO:0000256" key="5">
    <source>
        <dbReference type="ARBA" id="ARBA00022898"/>
    </source>
</evidence>
<dbReference type="GO" id="GO:0042802">
    <property type="term" value="F:identical protein binding"/>
    <property type="evidence" value="ECO:0007669"/>
    <property type="project" value="TreeGrafter"/>
</dbReference>
<accession>D7WCZ9</accession>
<dbReference type="InterPro" id="IPR049704">
    <property type="entry name" value="Aminotrans_3_PPA_site"/>
</dbReference>
<comment type="cofactor">
    <cofactor evidence="6">
        <name>pyridoxal 5'-phosphate</name>
        <dbReference type="ChEBI" id="CHEBI:597326"/>
    </cofactor>
    <text evidence="6">Binds 1 pyridoxal phosphate per subunit.</text>
</comment>
<dbReference type="GO" id="GO:0006526">
    <property type="term" value="P:L-arginine biosynthetic process"/>
    <property type="evidence" value="ECO:0007669"/>
    <property type="project" value="UniProtKB-UniRule"/>
</dbReference>
<evidence type="ECO:0000256" key="4">
    <source>
        <dbReference type="ARBA" id="ARBA00022679"/>
    </source>
</evidence>
<dbReference type="NCBIfam" id="TIGR00707">
    <property type="entry name" value="argD"/>
    <property type="match status" value="1"/>
</dbReference>
<dbReference type="PANTHER" id="PTHR11986:SF79">
    <property type="entry name" value="ACETYLORNITHINE AMINOTRANSFERASE, MITOCHONDRIAL"/>
    <property type="match status" value="1"/>
</dbReference>
<dbReference type="PANTHER" id="PTHR11986">
    <property type="entry name" value="AMINOTRANSFERASE CLASS III"/>
    <property type="match status" value="1"/>
</dbReference>
<feature type="binding site" evidence="6">
    <location>
        <position position="133"/>
    </location>
    <ligand>
        <name>pyridoxal 5'-phosphate</name>
        <dbReference type="ChEBI" id="CHEBI:597326"/>
    </ligand>
</feature>
<feature type="binding site" evidence="6">
    <location>
        <position position="279"/>
    </location>
    <ligand>
        <name>pyridoxal 5'-phosphate</name>
        <dbReference type="ChEBI" id="CHEBI:597326"/>
    </ligand>
</feature>
<evidence type="ECO:0000313" key="7">
    <source>
        <dbReference type="EMBL" id="EFK54030.1"/>
    </source>
</evidence>
<proteinExistence type="inferred from homology"/>
<dbReference type="Proteomes" id="UP000004208">
    <property type="component" value="Unassembled WGS sequence"/>
</dbReference>
<reference evidence="7" key="1">
    <citation type="submission" date="2010-06" db="EMBL/GenBank/DDBJ databases">
        <authorList>
            <person name="Muzny D."/>
            <person name="Qin X."/>
            <person name="Buhay C."/>
            <person name="Dugan-Rocha S."/>
            <person name="Ding Y."/>
            <person name="Chen G."/>
            <person name="Hawes A."/>
            <person name="Holder M."/>
            <person name="Jhangiani S."/>
            <person name="Johnson A."/>
            <person name="Khan Z."/>
            <person name="Li Z."/>
            <person name="Liu W."/>
            <person name="Liu X."/>
            <person name="Perez L."/>
            <person name="Shen H."/>
            <person name="Wang Q."/>
            <person name="Watt J."/>
            <person name="Xi L."/>
            <person name="Xin Y."/>
            <person name="Zhou J."/>
            <person name="Deng J."/>
            <person name="Jiang H."/>
            <person name="Liu Y."/>
            <person name="Qu J."/>
            <person name="Song X.-Z."/>
            <person name="Zhang L."/>
            <person name="Villasana D."/>
            <person name="Johnson A."/>
            <person name="Liu J."/>
            <person name="Liyanage D."/>
            <person name="Lorensuhewa L."/>
            <person name="Robinson T."/>
            <person name="Song A."/>
            <person name="Song B.-B."/>
            <person name="Dinh H."/>
            <person name="Thornton R."/>
            <person name="Coyle M."/>
            <person name="Francisco L."/>
            <person name="Jackson L."/>
            <person name="Javaid M."/>
            <person name="Korchina V."/>
            <person name="Kovar C."/>
            <person name="Mata R."/>
            <person name="Mathew T."/>
            <person name="Ngo R."/>
            <person name="Nguyen L."/>
            <person name="Nguyen N."/>
            <person name="Okwuonu G."/>
            <person name="Ongeri F."/>
            <person name="Pham C."/>
            <person name="Simmons D."/>
            <person name="Wilczek-Boney K."/>
            <person name="Hale W."/>
            <person name="Jakkamsetti A."/>
            <person name="Pham P."/>
            <person name="Ruth R."/>
            <person name="San Lucas F."/>
            <person name="Warren J."/>
            <person name="Zhang J."/>
            <person name="Zhao Z."/>
            <person name="Zhou C."/>
            <person name="Zhu D."/>
            <person name="Lee S."/>
            <person name="Bess C."/>
            <person name="Blankenburg K."/>
            <person name="Forbes L."/>
            <person name="Fu Q."/>
            <person name="Gubbala S."/>
            <person name="Hirani K."/>
            <person name="Jayaseelan J.C."/>
            <person name="Lara F."/>
            <person name="Munidasa M."/>
            <person name="Palculict T."/>
            <person name="Patil S."/>
            <person name="Pu L.-L."/>
            <person name="Saada N."/>
            <person name="Tang L."/>
            <person name="Weissenberger G."/>
            <person name="Zhu Y."/>
            <person name="Hemphill L."/>
            <person name="Shang Y."/>
            <person name="Youmans B."/>
            <person name="Ayvaz T."/>
            <person name="Ross M."/>
            <person name="Santibanez J."/>
            <person name="Aqrawi P."/>
            <person name="Gross S."/>
            <person name="Joshi V."/>
            <person name="Fowler G."/>
            <person name="Nazareth L."/>
            <person name="Reid J."/>
            <person name="Worley K."/>
            <person name="Petrosino J."/>
            <person name="Highlander S."/>
            <person name="Gibbs R."/>
        </authorList>
    </citation>
    <scope>NUCLEOTIDE SEQUENCE [LARGE SCALE GENOMIC DNA]</scope>
    <source>
        <strain evidence="7">ATCC 33030</strain>
    </source>
</reference>
<dbReference type="NCBIfam" id="NF002325">
    <property type="entry name" value="PRK01278.1"/>
    <property type="match status" value="1"/>
</dbReference>
<dbReference type="InterPro" id="IPR004636">
    <property type="entry name" value="AcOrn/SuccOrn_fam"/>
</dbReference>
<dbReference type="FunFam" id="3.40.640.10:FF:000004">
    <property type="entry name" value="Acetylornithine aminotransferase"/>
    <property type="match status" value="1"/>
</dbReference>
<dbReference type="EMBL" id="ACLJ02000003">
    <property type="protein sequence ID" value="EFK54030.1"/>
    <property type="molecule type" value="Genomic_DNA"/>
</dbReference>
<comment type="miscellaneous">
    <text evidence="6">May also have succinyldiaminopimelate aminotransferase activity, thus carrying out the corresponding step in lysine biosynthesis.</text>
</comment>
<comment type="caution">
    <text evidence="7">The sequence shown here is derived from an EMBL/GenBank/DDBJ whole genome shotgun (WGS) entry which is preliminary data.</text>
</comment>
<dbReference type="CDD" id="cd00610">
    <property type="entry name" value="OAT_like"/>
    <property type="match status" value="1"/>
</dbReference>
<dbReference type="InterPro" id="IPR015422">
    <property type="entry name" value="PyrdxlP-dep_Trfase_small"/>
</dbReference>
<dbReference type="Gene3D" id="3.40.640.10">
    <property type="entry name" value="Type I PLP-dependent aspartate aminotransferase-like (Major domain)"/>
    <property type="match status" value="1"/>
</dbReference>
<dbReference type="GO" id="GO:0030170">
    <property type="term" value="F:pyridoxal phosphate binding"/>
    <property type="evidence" value="ECO:0007669"/>
    <property type="project" value="InterPro"/>
</dbReference>
<keyword evidence="8" id="KW-1185">Reference proteome</keyword>
<dbReference type="Pfam" id="PF00202">
    <property type="entry name" value="Aminotran_3"/>
    <property type="match status" value="1"/>
</dbReference>
<comment type="catalytic activity">
    <reaction evidence="6">
        <text>N(2)-acetyl-L-ornithine + 2-oxoglutarate = N-acetyl-L-glutamate 5-semialdehyde + L-glutamate</text>
        <dbReference type="Rhea" id="RHEA:18049"/>
        <dbReference type="ChEBI" id="CHEBI:16810"/>
        <dbReference type="ChEBI" id="CHEBI:29123"/>
        <dbReference type="ChEBI" id="CHEBI:29985"/>
        <dbReference type="ChEBI" id="CHEBI:57805"/>
        <dbReference type="EC" id="2.6.1.11"/>
    </reaction>
</comment>
<dbReference type="PROSITE" id="PS00600">
    <property type="entry name" value="AA_TRANSFER_CLASS_3"/>
    <property type="match status" value="1"/>
</dbReference>
<comment type="subcellular location">
    <subcellularLocation>
        <location evidence="6">Cytoplasm</location>
    </subcellularLocation>
</comment>
<dbReference type="NCBIfam" id="NF002874">
    <property type="entry name" value="PRK03244.1"/>
    <property type="match status" value="1"/>
</dbReference>
<dbReference type="SUPFAM" id="SSF53383">
    <property type="entry name" value="PLP-dependent transferases"/>
    <property type="match status" value="1"/>
</dbReference>
<dbReference type="PIRSF" id="PIRSF000521">
    <property type="entry name" value="Transaminase_4ab_Lys_Orn"/>
    <property type="match status" value="1"/>
</dbReference>
<keyword evidence="1 6" id="KW-0055">Arginine biosynthesis</keyword>
<keyword evidence="3 6" id="KW-0028">Amino-acid biosynthesis</keyword>
<dbReference type="UniPathway" id="UPA00068">
    <property type="reaction ID" value="UER00109"/>
</dbReference>
<evidence type="ECO:0000256" key="1">
    <source>
        <dbReference type="ARBA" id="ARBA00022571"/>
    </source>
</evidence>
<name>D7WCZ9_9CORY</name>
<dbReference type="eggNOG" id="COG4992">
    <property type="taxonomic scope" value="Bacteria"/>
</dbReference>
<evidence type="ECO:0000256" key="6">
    <source>
        <dbReference type="HAMAP-Rule" id="MF_01107"/>
    </source>
</evidence>
<gene>
    <name evidence="6 7" type="primary">argD</name>
    <name evidence="7" type="ORF">HMPREF0291_11687</name>
</gene>
<sequence length="402" mass="42263">MSNQQALGQWTEALMNTYGTPQLPLVSGRGATVRDADGNSYIDMLAGIAVNSLGHAHPRLVEAVDSQFRTLGHISNFFASEPALSVAQSLKERFGDPSAKVFFCNSGAEANETAFKLTRLTGRTRVLAALDGFHGRTMGSLSLTGQPSKQAPFEPLVPGVEFYRYGDIDHLRELVEQNAGNTAAVFLEPIQGETGVIPAPEGFLEAVRQLCDTHGILMVVDEVQTGVGRTGAFFAHTTSGVQPDIVTMAKGLAGGLPIGAVIARGDVADLFTPGSHGTTFGGNPISCAAAQAVLEVVDDQFCAEVRQKGEGLARDVDKLDGVDHVRGCGLMLGVVLDKPVAKEAVQIGLQHGVILNAPTESVLRLTPPLVITGDELRAATDAIATTLEEALSRFASTNGGHQ</sequence>
<dbReference type="AlphaFoldDB" id="D7WCZ9"/>
<feature type="binding site" evidence="6">
    <location>
        <position position="278"/>
    </location>
    <ligand>
        <name>N(2)-acetyl-L-ornithine</name>
        <dbReference type="ChEBI" id="CHEBI:57805"/>
    </ligand>
</feature>
<comment type="similarity">
    <text evidence="6">Belongs to the class-III pyridoxal-phosphate-dependent aminotransferase family. ArgD subfamily.</text>
</comment>
<comment type="subunit">
    <text evidence="6">Homodimer.</text>
</comment>
<feature type="modified residue" description="N6-(pyridoxal phosphate)lysine" evidence="6">
    <location>
        <position position="250"/>
    </location>
</feature>
<comment type="pathway">
    <text evidence="6">Amino-acid biosynthesis; L-arginine biosynthesis; N(2)-acetyl-L-ornithine from L-glutamate: step 4/4.</text>
</comment>
<keyword evidence="6" id="KW-0963">Cytoplasm</keyword>
<organism evidence="7 8">
    <name type="scientific">Corynebacterium genitalium ATCC 33030</name>
    <dbReference type="NCBI Taxonomy" id="585529"/>
    <lineage>
        <taxon>Bacteria</taxon>
        <taxon>Bacillati</taxon>
        <taxon>Actinomycetota</taxon>
        <taxon>Actinomycetes</taxon>
        <taxon>Mycobacteriales</taxon>
        <taxon>Corynebacteriaceae</taxon>
        <taxon>Corynebacterium</taxon>
    </lineage>
</organism>
<dbReference type="InterPro" id="IPR005814">
    <property type="entry name" value="Aminotrans_3"/>
</dbReference>
<keyword evidence="2 6" id="KW-0032">Aminotransferase</keyword>
<evidence type="ECO:0000256" key="2">
    <source>
        <dbReference type="ARBA" id="ARBA00022576"/>
    </source>
</evidence>
<evidence type="ECO:0000256" key="3">
    <source>
        <dbReference type="ARBA" id="ARBA00022605"/>
    </source>
</evidence>